<reference evidence="2 3" key="1">
    <citation type="journal article" date="2019" name="Nat. Plants">
        <title>Genome sequencing of Musa balbisiana reveals subgenome evolution and function divergence in polyploid bananas.</title>
        <authorList>
            <person name="Yao X."/>
        </authorList>
    </citation>
    <scope>NUCLEOTIDE SEQUENCE [LARGE SCALE GENOMIC DNA]</scope>
    <source>
        <strain evidence="3">cv. DH-PKW</strain>
        <tissue evidence="2">Leaves</tissue>
    </source>
</reference>
<dbReference type="Proteomes" id="UP000317650">
    <property type="component" value="Chromosome 6"/>
</dbReference>
<protein>
    <submittedName>
        <fullName evidence="2">Uncharacterized protein</fullName>
    </submittedName>
</protein>
<name>A0A4S8IP05_MUSBA</name>
<organism evidence="2 3">
    <name type="scientific">Musa balbisiana</name>
    <name type="common">Banana</name>
    <dbReference type="NCBI Taxonomy" id="52838"/>
    <lineage>
        <taxon>Eukaryota</taxon>
        <taxon>Viridiplantae</taxon>
        <taxon>Streptophyta</taxon>
        <taxon>Embryophyta</taxon>
        <taxon>Tracheophyta</taxon>
        <taxon>Spermatophyta</taxon>
        <taxon>Magnoliopsida</taxon>
        <taxon>Liliopsida</taxon>
        <taxon>Zingiberales</taxon>
        <taxon>Musaceae</taxon>
        <taxon>Musa</taxon>
    </lineage>
</organism>
<accession>A0A4S8IP05</accession>
<sequence length="197" mass="20970">MAAERTVALGEDRARVLLVEHEDGEFPVVRAEGHDHDLEVLPPLPQLIDTIAHGVADVERLHGALEEVGHEAVHQGRRPAVAKEDHPELLLADEEGVQEAPDPGYGEDLVAAASEVVEEISDLVLEGIELPLLAGIDVVAMMCVHRVGGVVSPQAQEGAAGGREGGRRALEVGGGHRHASKSPHTKTICIRIRSKPE</sequence>
<gene>
    <name evidence="2" type="ORF">C4D60_Mb06t18360</name>
</gene>
<keyword evidence="3" id="KW-1185">Reference proteome</keyword>
<proteinExistence type="predicted"/>
<feature type="region of interest" description="Disordered" evidence="1">
    <location>
        <begin position="154"/>
        <end position="185"/>
    </location>
</feature>
<evidence type="ECO:0000256" key="1">
    <source>
        <dbReference type="SAM" id="MobiDB-lite"/>
    </source>
</evidence>
<feature type="compositionally biased region" description="Basic residues" evidence="1">
    <location>
        <begin position="175"/>
        <end position="184"/>
    </location>
</feature>
<dbReference type="EMBL" id="PYDT01000009">
    <property type="protein sequence ID" value="THU50265.1"/>
    <property type="molecule type" value="Genomic_DNA"/>
</dbReference>
<evidence type="ECO:0000313" key="3">
    <source>
        <dbReference type="Proteomes" id="UP000317650"/>
    </source>
</evidence>
<evidence type="ECO:0000313" key="2">
    <source>
        <dbReference type="EMBL" id="THU50265.1"/>
    </source>
</evidence>
<comment type="caution">
    <text evidence="2">The sequence shown here is derived from an EMBL/GenBank/DDBJ whole genome shotgun (WGS) entry which is preliminary data.</text>
</comment>
<dbReference type="AlphaFoldDB" id="A0A4S8IP05"/>